<reference evidence="2 3" key="1">
    <citation type="journal article" date="2016" name="Mol. Biol. Evol.">
        <title>Comparative Genomics of Early-Diverging Mushroom-Forming Fungi Provides Insights into the Origins of Lignocellulose Decay Capabilities.</title>
        <authorList>
            <person name="Nagy L.G."/>
            <person name="Riley R."/>
            <person name="Tritt A."/>
            <person name="Adam C."/>
            <person name="Daum C."/>
            <person name="Floudas D."/>
            <person name="Sun H."/>
            <person name="Yadav J.S."/>
            <person name="Pangilinan J."/>
            <person name="Larsson K.H."/>
            <person name="Matsuura K."/>
            <person name="Barry K."/>
            <person name="Labutti K."/>
            <person name="Kuo R."/>
            <person name="Ohm R.A."/>
            <person name="Bhattacharya S.S."/>
            <person name="Shirouzu T."/>
            <person name="Yoshinaga Y."/>
            <person name="Martin F.M."/>
            <person name="Grigoriev I.V."/>
            <person name="Hibbett D.S."/>
        </authorList>
    </citation>
    <scope>NUCLEOTIDE SEQUENCE [LARGE SCALE GENOMIC DNA]</scope>
    <source>
        <strain evidence="2 3">HHB12029</strain>
    </source>
</reference>
<organism evidence="2 3">
    <name type="scientific">Exidia glandulosa HHB12029</name>
    <dbReference type="NCBI Taxonomy" id="1314781"/>
    <lineage>
        <taxon>Eukaryota</taxon>
        <taxon>Fungi</taxon>
        <taxon>Dikarya</taxon>
        <taxon>Basidiomycota</taxon>
        <taxon>Agaricomycotina</taxon>
        <taxon>Agaricomycetes</taxon>
        <taxon>Auriculariales</taxon>
        <taxon>Exidiaceae</taxon>
        <taxon>Exidia</taxon>
    </lineage>
</organism>
<keyword evidence="3" id="KW-1185">Reference proteome</keyword>
<dbReference type="AlphaFoldDB" id="A0A165Z075"/>
<accession>A0A165Z075</accession>
<dbReference type="Proteomes" id="UP000077266">
    <property type="component" value="Unassembled WGS sequence"/>
</dbReference>
<evidence type="ECO:0000313" key="2">
    <source>
        <dbReference type="EMBL" id="KZV78249.1"/>
    </source>
</evidence>
<feature type="compositionally biased region" description="Polar residues" evidence="1">
    <location>
        <begin position="286"/>
        <end position="299"/>
    </location>
</feature>
<evidence type="ECO:0000313" key="3">
    <source>
        <dbReference type="Proteomes" id="UP000077266"/>
    </source>
</evidence>
<dbReference type="STRING" id="1314781.A0A165Z075"/>
<dbReference type="EMBL" id="KV427012">
    <property type="protein sequence ID" value="KZV78249.1"/>
    <property type="molecule type" value="Genomic_DNA"/>
</dbReference>
<gene>
    <name evidence="2" type="ORF">EXIGLDRAFT_788635</name>
</gene>
<dbReference type="InParanoid" id="A0A165Z075"/>
<feature type="region of interest" description="Disordered" evidence="1">
    <location>
        <begin position="258"/>
        <end position="310"/>
    </location>
</feature>
<feature type="non-terminal residue" evidence="2">
    <location>
        <position position="348"/>
    </location>
</feature>
<proteinExistence type="predicted"/>
<name>A0A165Z075_EXIGL</name>
<evidence type="ECO:0000256" key="1">
    <source>
        <dbReference type="SAM" id="MobiDB-lite"/>
    </source>
</evidence>
<protein>
    <submittedName>
        <fullName evidence="2">Uncharacterized protein</fullName>
    </submittedName>
</protein>
<sequence>MSGAVSTQCEADEWVGKQGPLYAREVKVEKGTGESLQERHCHRRPSRTLIDPSAKAEVKCPGLRTPVQTIFVDTKDSDNGYMAAALFSKMVPSTSPVLQRGREYKTLELRLKSPQARNFRGYERSPQPNSRWMGCPARPKLGLETMRWFCRTLDVEGSSTVIRETDLDSHSDPFSAISPDIKQKFPRHLRLGTQGRHRRVLPVETASVMKSPQYSGPRQISSSYQQGSETMWGERSSCIDFDEGKRPTKQFDPVVTLRSKPRARGLDPGESCQLLESQGKVRESAVTESATSLAQPPATSSVSSGSSNGRNMEGILDFSTDLDVTLLDKVAIAFFSGAGQEQQNAQRV</sequence>